<dbReference type="GO" id="GO:0003677">
    <property type="term" value="F:DNA binding"/>
    <property type="evidence" value="ECO:0007669"/>
    <property type="project" value="InterPro"/>
</dbReference>
<organism evidence="3 4">
    <name type="scientific">Spirosoma profusum</name>
    <dbReference type="NCBI Taxonomy" id="2771354"/>
    <lineage>
        <taxon>Bacteria</taxon>
        <taxon>Pseudomonadati</taxon>
        <taxon>Bacteroidota</taxon>
        <taxon>Cytophagia</taxon>
        <taxon>Cytophagales</taxon>
        <taxon>Cytophagaceae</taxon>
        <taxon>Spirosoma</taxon>
    </lineage>
</organism>
<dbReference type="EMBL" id="JACWZY010000013">
    <property type="protein sequence ID" value="MBD2702301.1"/>
    <property type="molecule type" value="Genomic_DNA"/>
</dbReference>
<proteinExistence type="predicted"/>
<dbReference type="RefSeq" id="WP_190888147.1">
    <property type="nucleotide sequence ID" value="NZ_JACWZY010000013.1"/>
</dbReference>
<dbReference type="PANTHER" id="PTHR33055:SF3">
    <property type="entry name" value="PUTATIVE TRANSPOSASE FOR IS117-RELATED"/>
    <property type="match status" value="1"/>
</dbReference>
<dbReference type="InterPro" id="IPR003346">
    <property type="entry name" value="Transposase_20"/>
</dbReference>
<keyword evidence="4" id="KW-1185">Reference proteome</keyword>
<dbReference type="GO" id="GO:0004803">
    <property type="term" value="F:transposase activity"/>
    <property type="evidence" value="ECO:0007669"/>
    <property type="project" value="InterPro"/>
</dbReference>
<dbReference type="GO" id="GO:0006313">
    <property type="term" value="P:DNA transposition"/>
    <property type="evidence" value="ECO:0007669"/>
    <property type="project" value="InterPro"/>
</dbReference>
<evidence type="ECO:0000259" key="2">
    <source>
        <dbReference type="Pfam" id="PF02371"/>
    </source>
</evidence>
<gene>
    <name evidence="3" type="ORF">IC229_16740</name>
</gene>
<protein>
    <submittedName>
        <fullName evidence="3">Transposase</fullName>
    </submittedName>
</protein>
<dbReference type="PANTHER" id="PTHR33055">
    <property type="entry name" value="TRANSPOSASE FOR INSERTION SEQUENCE ELEMENT IS1111A"/>
    <property type="match status" value="1"/>
</dbReference>
<feature type="domain" description="Transposase IS116/IS110/IS902 C-terminal" evidence="2">
    <location>
        <begin position="227"/>
        <end position="272"/>
    </location>
</feature>
<dbReference type="AlphaFoldDB" id="A0A926XY84"/>
<dbReference type="InterPro" id="IPR002525">
    <property type="entry name" value="Transp_IS110-like_N"/>
</dbReference>
<dbReference type="InterPro" id="IPR047650">
    <property type="entry name" value="Transpos_IS110"/>
</dbReference>
<feature type="domain" description="Transposase IS110-like N-terminal" evidence="1">
    <location>
        <begin position="10"/>
        <end position="117"/>
    </location>
</feature>
<evidence type="ECO:0000313" key="3">
    <source>
        <dbReference type="EMBL" id="MBD2702301.1"/>
    </source>
</evidence>
<name>A0A926XY84_9BACT</name>
<reference evidence="3" key="1">
    <citation type="submission" date="2020-09" db="EMBL/GenBank/DDBJ databases">
        <authorList>
            <person name="Kim M.K."/>
        </authorList>
    </citation>
    <scope>NUCLEOTIDE SEQUENCE</scope>
    <source>
        <strain evidence="3">BT702</strain>
    </source>
</reference>
<evidence type="ECO:0000259" key="1">
    <source>
        <dbReference type="Pfam" id="PF01548"/>
    </source>
</evidence>
<dbReference type="Pfam" id="PF01548">
    <property type="entry name" value="DEDD_Tnp_IS110"/>
    <property type="match status" value="1"/>
</dbReference>
<dbReference type="Proteomes" id="UP000598820">
    <property type="component" value="Unassembled WGS sequence"/>
</dbReference>
<comment type="caution">
    <text evidence="3">The sequence shown here is derived from an EMBL/GenBank/DDBJ whole genome shotgun (WGS) entry which is preliminary data.</text>
</comment>
<sequence length="282" mass="30572">MASTGAARAVAKDTLDWAVYTQQGVQLSTHTSNTLTGIRTAFAQFKSRPGWNPKQAVFCMEHTGIYNAHLLDLLDQQKLAIWLESSLQIKQAGGMQRGKTDKIDAQRIAQYARSGGPVSFPRSNVPLAAATRDYAETGFSDRAAGAVPPVSGSIKRHGPPRYNLLAVPVAEQETFISKSLQKTAPADRLKGNVKKSLTALQEEQKVVEQQIKDLIQTDARLKELFDLIVSVPGIGPVIATELLVATNEMQTISDPKKLACHAGVAPFDRAAGAVPFGHEYPW</sequence>
<evidence type="ECO:0000313" key="4">
    <source>
        <dbReference type="Proteomes" id="UP000598820"/>
    </source>
</evidence>
<accession>A0A926XY84</accession>
<dbReference type="Pfam" id="PF02371">
    <property type="entry name" value="Transposase_20"/>
    <property type="match status" value="1"/>
</dbReference>